<evidence type="ECO:0000313" key="2">
    <source>
        <dbReference type="EMBL" id="GAA2398253.1"/>
    </source>
</evidence>
<gene>
    <name evidence="2" type="ORF">GCM10010191_01200</name>
</gene>
<sequence length="154" mass="16942">MINTGGGKMGKMLFSTSEFGWRLIALAATMFFMLGMGALPLGIDLPDDLRDTLERRLRVFYFMAPVLACAVLAVNLLRPNPSSEILFLYSVAFAAIPVALFPVRARLFRAYVAQHQNPDARVELDRLALFWIVGSLTTVIVVATIALMAAKYGT</sequence>
<feature type="transmembrane region" description="Helical" evidence="1">
    <location>
        <begin position="86"/>
        <end position="108"/>
    </location>
</feature>
<feature type="transmembrane region" description="Helical" evidence="1">
    <location>
        <begin position="59"/>
        <end position="77"/>
    </location>
</feature>
<feature type="transmembrane region" description="Helical" evidence="1">
    <location>
        <begin position="21"/>
        <end position="39"/>
    </location>
</feature>
<keyword evidence="1" id="KW-0812">Transmembrane</keyword>
<evidence type="ECO:0008006" key="4">
    <source>
        <dbReference type="Google" id="ProtNLM"/>
    </source>
</evidence>
<protein>
    <recommendedName>
        <fullName evidence="4">DUF1772 domain-containing protein</fullName>
    </recommendedName>
</protein>
<keyword evidence="3" id="KW-1185">Reference proteome</keyword>
<reference evidence="2 3" key="1">
    <citation type="journal article" date="2019" name="Int. J. Syst. Evol. Microbiol.">
        <title>The Global Catalogue of Microorganisms (GCM) 10K type strain sequencing project: providing services to taxonomists for standard genome sequencing and annotation.</title>
        <authorList>
            <consortium name="The Broad Institute Genomics Platform"/>
            <consortium name="The Broad Institute Genome Sequencing Center for Infectious Disease"/>
            <person name="Wu L."/>
            <person name="Ma J."/>
        </authorList>
    </citation>
    <scope>NUCLEOTIDE SEQUENCE [LARGE SCALE GENOMIC DNA]</scope>
    <source>
        <strain evidence="2 3">JCM 3325</strain>
    </source>
</reference>
<feature type="transmembrane region" description="Helical" evidence="1">
    <location>
        <begin position="128"/>
        <end position="150"/>
    </location>
</feature>
<dbReference type="EMBL" id="BAAARW010000001">
    <property type="protein sequence ID" value="GAA2398253.1"/>
    <property type="molecule type" value="Genomic_DNA"/>
</dbReference>
<proteinExistence type="predicted"/>
<organism evidence="2 3">
    <name type="scientific">Actinomadura vinacea</name>
    <dbReference type="NCBI Taxonomy" id="115336"/>
    <lineage>
        <taxon>Bacteria</taxon>
        <taxon>Bacillati</taxon>
        <taxon>Actinomycetota</taxon>
        <taxon>Actinomycetes</taxon>
        <taxon>Streptosporangiales</taxon>
        <taxon>Thermomonosporaceae</taxon>
        <taxon>Actinomadura</taxon>
    </lineage>
</organism>
<evidence type="ECO:0000313" key="3">
    <source>
        <dbReference type="Proteomes" id="UP001501231"/>
    </source>
</evidence>
<name>A0ABN3I9C1_9ACTN</name>
<keyword evidence="1" id="KW-0472">Membrane</keyword>
<keyword evidence="1" id="KW-1133">Transmembrane helix</keyword>
<evidence type="ECO:0000256" key="1">
    <source>
        <dbReference type="SAM" id="Phobius"/>
    </source>
</evidence>
<dbReference type="Proteomes" id="UP001501231">
    <property type="component" value="Unassembled WGS sequence"/>
</dbReference>
<comment type="caution">
    <text evidence="2">The sequence shown here is derived from an EMBL/GenBank/DDBJ whole genome shotgun (WGS) entry which is preliminary data.</text>
</comment>
<dbReference type="RefSeq" id="WP_344586253.1">
    <property type="nucleotide sequence ID" value="NZ_BAAARW010000001.1"/>
</dbReference>
<accession>A0ABN3I9C1</accession>